<organism evidence="3 4">
    <name type="scientific">Streblomastix strix</name>
    <dbReference type="NCBI Taxonomy" id="222440"/>
    <lineage>
        <taxon>Eukaryota</taxon>
        <taxon>Metamonada</taxon>
        <taxon>Preaxostyla</taxon>
        <taxon>Oxymonadida</taxon>
        <taxon>Streblomastigidae</taxon>
        <taxon>Streblomastix</taxon>
    </lineage>
</organism>
<proteinExistence type="predicted"/>
<evidence type="ECO:0000256" key="2">
    <source>
        <dbReference type="SAM" id="MobiDB-lite"/>
    </source>
</evidence>
<reference evidence="3 4" key="1">
    <citation type="submission" date="2019-03" db="EMBL/GenBank/DDBJ databases">
        <title>Single cell metagenomics reveals metabolic interactions within the superorganism composed of flagellate Streblomastix strix and complex community of Bacteroidetes bacteria on its surface.</title>
        <authorList>
            <person name="Treitli S.C."/>
            <person name="Kolisko M."/>
            <person name="Husnik F."/>
            <person name="Keeling P."/>
            <person name="Hampl V."/>
        </authorList>
    </citation>
    <scope>NUCLEOTIDE SEQUENCE [LARGE SCALE GENOMIC DNA]</scope>
    <source>
        <strain evidence="3">ST1C</strain>
    </source>
</reference>
<evidence type="ECO:0000313" key="4">
    <source>
        <dbReference type="Proteomes" id="UP000324800"/>
    </source>
</evidence>
<protein>
    <submittedName>
        <fullName evidence="3">Uncharacterized protein</fullName>
    </submittedName>
</protein>
<comment type="caution">
    <text evidence="3">The sequence shown here is derived from an EMBL/GenBank/DDBJ whole genome shotgun (WGS) entry which is preliminary data.</text>
</comment>
<dbReference type="Proteomes" id="UP000324800">
    <property type="component" value="Unassembled WGS sequence"/>
</dbReference>
<dbReference type="AlphaFoldDB" id="A0A5J4UIY7"/>
<evidence type="ECO:0000256" key="1">
    <source>
        <dbReference type="SAM" id="Coils"/>
    </source>
</evidence>
<evidence type="ECO:0000313" key="3">
    <source>
        <dbReference type="EMBL" id="KAA6370427.1"/>
    </source>
</evidence>
<sequence length="654" mass="75729">NEVVIVQNTAETLERDEKGRSQLKSMLYQSQSSYGFQPRSFYGFQPRSQYGIQSFYNVATVANTPDTEKEEEENETEIDWLTDPGYSRRALVFSCVPIVRRPVRIWRVGKGNWGRWNTAPPFMNAQRQLDRKRKAQLQRQYLNRANVEQNVDQNQQPHLTRFQSFFGSFDQSITDNEQSNNSIILAHNKYENKYFGRTELKALKKLGNKQNQFNSQDDWDESDKFGEGEQFQWEGEQFYYNHLALFGEMGDGDDYEDWARDQKKMQQQGIQAYGQQYRGQLSNTSSQYGYGYSGMQTENKTKYSPSELAEMMLDQNQLIQQQMVDPSYLPPLDRYSLCKPQGDQDYLKYQYEATILPNTDLPTDEQLQEIEEDDEDAYNQNPDLNLSTELWGTDAPAQDLQQSKKGKSRNDDQPYWGAKFKINLKRLFARTEAEQILELTEGSETEYVCNRKPQIDITRGFSFPVSPQLQLPPYPVISEYYTTPLPPPINVATEQNQLNNLQEQYHNDEEKKKKQIAKMYTNNETLSISFVNRNGYASMVSSFFDPKVYFGGRPAIICEFYAPIVKNDAFEAHQAAKKAQEQFNESAQQALEDETGEWMPRDPSRQLEPVKNQVEDMENNIGSPNTFLMLKGIAVVLIADVKSSFNNLRQAPSV</sequence>
<feature type="non-terminal residue" evidence="3">
    <location>
        <position position="1"/>
    </location>
</feature>
<name>A0A5J4UIY7_9EUKA</name>
<keyword evidence="1" id="KW-0175">Coiled coil</keyword>
<feature type="region of interest" description="Disordered" evidence="2">
    <location>
        <begin position="581"/>
        <end position="604"/>
    </location>
</feature>
<feature type="coiled-coil region" evidence="1">
    <location>
        <begin position="491"/>
        <end position="518"/>
    </location>
</feature>
<dbReference type="EMBL" id="SNRW01015393">
    <property type="protein sequence ID" value="KAA6370427.1"/>
    <property type="molecule type" value="Genomic_DNA"/>
</dbReference>
<accession>A0A5J4UIY7</accession>
<gene>
    <name evidence="3" type="ORF">EZS28_034046</name>
</gene>